<evidence type="ECO:0000313" key="1">
    <source>
        <dbReference type="EMBL" id="ARF11415.1"/>
    </source>
</evidence>
<gene>
    <name evidence="1" type="ORF">Klosneuvirus_1_272</name>
</gene>
<sequence length="359" mass="42259">MEDVTIIIGNDVFVTPFDILNKSDILKALLQEDNTIILKDENPDLMKHLLLKLKHEDYVYPKKLQEQMKQFEEKYQLKEFVVPLFGNYVFNLSHKPNTEITKKAQLYIDDAKGDIDEAFRLAMNEDFRTLRSIYNQGVDLNYDVGKPNGLNMFNWSITAHGVCSTAFLEYMFKFERKDVEEYQQKVFEMACGYATPKHIDVFIKYVGIDKLDFFYGIWNAILDHNLINLHYLMLYYEPENLKENAVKLMNLVDDPAICLYLVTKCHLPVTQEILLESLSRRFYETFKYILLSYLELGGQPFELTSEMIKEAMSTTDRLDKLQLLVDHKFTGINLDELKKLEKDGILKEPTIKRYYSRTY</sequence>
<organism evidence="1">
    <name type="scientific">Klosneuvirus KNV1</name>
    <dbReference type="NCBI Taxonomy" id="1977640"/>
    <lineage>
        <taxon>Viruses</taxon>
        <taxon>Varidnaviria</taxon>
        <taxon>Bamfordvirae</taxon>
        <taxon>Nucleocytoviricota</taxon>
        <taxon>Megaviricetes</taxon>
        <taxon>Imitervirales</taxon>
        <taxon>Mimiviridae</taxon>
        <taxon>Klosneuvirinae</taxon>
        <taxon>Klosneuvirus</taxon>
    </lineage>
</organism>
<accession>A0A1V0SI69</accession>
<name>A0A1V0SI69_9VIRU</name>
<dbReference type="EMBL" id="KY684108">
    <property type="protein sequence ID" value="ARF11415.1"/>
    <property type="molecule type" value="Genomic_DNA"/>
</dbReference>
<protein>
    <submittedName>
        <fullName evidence="1">Uncharacterized protein</fullName>
    </submittedName>
</protein>
<proteinExistence type="predicted"/>
<reference evidence="1" key="1">
    <citation type="journal article" date="2017" name="Science">
        <title>Giant viruses with an expanded complement of translation system components.</title>
        <authorList>
            <person name="Schulz F."/>
            <person name="Yutin N."/>
            <person name="Ivanova N.N."/>
            <person name="Ortega D.R."/>
            <person name="Lee T.K."/>
            <person name="Vierheilig J."/>
            <person name="Daims H."/>
            <person name="Horn M."/>
            <person name="Wagner M."/>
            <person name="Jensen G.J."/>
            <person name="Kyrpides N.C."/>
            <person name="Koonin E.V."/>
            <person name="Woyke T."/>
        </authorList>
    </citation>
    <scope>NUCLEOTIDE SEQUENCE</scope>
    <source>
        <strain evidence="1">KNV1</strain>
    </source>
</reference>